<proteinExistence type="predicted"/>
<accession>A0A1X7TDS4</accession>
<dbReference type="EnsemblMetazoa" id="Aqu2.1.12760_001">
    <property type="protein sequence ID" value="Aqu2.1.12760_001"/>
    <property type="gene ID" value="Aqu2.1.12760"/>
</dbReference>
<reference evidence="1" key="1">
    <citation type="submission" date="2017-05" db="UniProtKB">
        <authorList>
            <consortium name="EnsemblMetazoa"/>
        </authorList>
    </citation>
    <scope>IDENTIFICATION</scope>
</reference>
<sequence>MTGEYEKLKAIVADKEVYITKLLKQKTQVEEQKQLIIDDLKTKISEKDAYISKLLKDKSQQQERITSQEEQSIKETSSVEVQFNYLISM</sequence>
<organism evidence="1">
    <name type="scientific">Amphimedon queenslandica</name>
    <name type="common">Sponge</name>
    <dbReference type="NCBI Taxonomy" id="400682"/>
    <lineage>
        <taxon>Eukaryota</taxon>
        <taxon>Metazoa</taxon>
        <taxon>Porifera</taxon>
        <taxon>Demospongiae</taxon>
        <taxon>Heteroscleromorpha</taxon>
        <taxon>Haplosclerida</taxon>
        <taxon>Niphatidae</taxon>
        <taxon>Amphimedon</taxon>
    </lineage>
</organism>
<dbReference type="AlphaFoldDB" id="A0A1X7TDS4"/>
<evidence type="ECO:0000313" key="1">
    <source>
        <dbReference type="EnsemblMetazoa" id="Aqu2.1.12760_001"/>
    </source>
</evidence>
<dbReference type="InParanoid" id="A0A1X7TDS4"/>
<protein>
    <submittedName>
        <fullName evidence="1">Uncharacterized protein</fullName>
    </submittedName>
</protein>
<name>A0A1X7TDS4_AMPQE</name>